<evidence type="ECO:0000256" key="6">
    <source>
        <dbReference type="ARBA" id="ARBA00022519"/>
    </source>
</evidence>
<organism evidence="11 12">
    <name type="scientific">Yanghanlia caeni</name>
    <dbReference type="NCBI Taxonomy" id="3064283"/>
    <lineage>
        <taxon>Bacteria</taxon>
        <taxon>Pseudomonadati</taxon>
        <taxon>Pseudomonadota</taxon>
        <taxon>Betaproteobacteria</taxon>
        <taxon>Burkholderiales</taxon>
        <taxon>Alcaligenaceae</taxon>
        <taxon>Yanghanlia</taxon>
    </lineage>
</organism>
<evidence type="ECO:0000256" key="1">
    <source>
        <dbReference type="ARBA" id="ARBA00004533"/>
    </source>
</evidence>
<reference evidence="11 12" key="1">
    <citation type="submission" date="2023-08" db="EMBL/GenBank/DDBJ databases">
        <title>Alcaligenaceae gen. nov., a novel taxon isolated from the sludge of Yixing Pesticide Factory.</title>
        <authorList>
            <person name="Ruan L."/>
        </authorList>
    </citation>
    <scope>NUCLEOTIDE SEQUENCE [LARGE SCALE GENOMIC DNA]</scope>
    <source>
        <strain evidence="11 12">LG-2</strain>
    </source>
</reference>
<proteinExistence type="inferred from homology"/>
<comment type="similarity">
    <text evidence="2">Belongs to the GSP N family.</text>
</comment>
<dbReference type="RefSeq" id="WP_347287166.1">
    <property type="nucleotide sequence ID" value="NZ_JAUZQE010000021.1"/>
</dbReference>
<keyword evidence="8" id="KW-0653">Protein transport</keyword>
<keyword evidence="4" id="KW-0813">Transport</keyword>
<keyword evidence="12" id="KW-1185">Reference proteome</keyword>
<protein>
    <recommendedName>
        <fullName evidence="3">Type II secretion system protein N</fullName>
    </recommendedName>
    <alternativeName>
        <fullName evidence="10">General secretion pathway protein N</fullName>
    </alternativeName>
</protein>
<sequence>MSRRIALWLGIVLLALAGALVMLPARWLMRALPAHWPLDIVAAHGTIWSGSASLAIGNGSNQRTLPDPLRWHWSFGNGPQLHIEHPWFSTPLIVAPTLAGVKISSQTLRLPAQSLATLDARIAALEPAGQIVLNWPSLILGTQARPVGTPLLNAEWRAAGSSLTPIRPIGHYRVELRQAAGGAAALVLDTAEGPLMLTGEGLLDARGHFHFDGRAYADPAAGSTVQAALADILNALGPRRNDQTLLQYR</sequence>
<evidence type="ECO:0000313" key="12">
    <source>
        <dbReference type="Proteomes" id="UP001232156"/>
    </source>
</evidence>
<comment type="subcellular location">
    <subcellularLocation>
        <location evidence="1">Cell inner membrane</location>
    </subcellularLocation>
</comment>
<evidence type="ECO:0000256" key="7">
    <source>
        <dbReference type="ARBA" id="ARBA00022692"/>
    </source>
</evidence>
<evidence type="ECO:0000256" key="4">
    <source>
        <dbReference type="ARBA" id="ARBA00022448"/>
    </source>
</evidence>
<keyword evidence="6" id="KW-0997">Cell inner membrane</keyword>
<comment type="caution">
    <text evidence="11">The sequence shown here is derived from an EMBL/GenBank/DDBJ whole genome shotgun (WGS) entry which is preliminary data.</text>
</comment>
<dbReference type="EMBL" id="JAUZQE010000021">
    <property type="protein sequence ID" value="MDR4126297.1"/>
    <property type="molecule type" value="Genomic_DNA"/>
</dbReference>
<name>A0ABU1D7E2_9BURK</name>
<dbReference type="Pfam" id="PF01203">
    <property type="entry name" value="T2SSN"/>
    <property type="match status" value="1"/>
</dbReference>
<gene>
    <name evidence="11" type="primary">gspN</name>
    <name evidence="11" type="ORF">Q8947_09920</name>
</gene>
<dbReference type="InterPro" id="IPR022792">
    <property type="entry name" value="T2SS_protein-GspN"/>
</dbReference>
<evidence type="ECO:0000313" key="11">
    <source>
        <dbReference type="EMBL" id="MDR4126297.1"/>
    </source>
</evidence>
<evidence type="ECO:0000256" key="9">
    <source>
        <dbReference type="ARBA" id="ARBA00023136"/>
    </source>
</evidence>
<evidence type="ECO:0000256" key="10">
    <source>
        <dbReference type="ARBA" id="ARBA00030772"/>
    </source>
</evidence>
<evidence type="ECO:0000256" key="2">
    <source>
        <dbReference type="ARBA" id="ARBA00007208"/>
    </source>
</evidence>
<keyword evidence="5" id="KW-1003">Cell membrane</keyword>
<accession>A0ABU1D7E2</accession>
<dbReference type="Proteomes" id="UP001232156">
    <property type="component" value="Unassembled WGS sequence"/>
</dbReference>
<evidence type="ECO:0000256" key="5">
    <source>
        <dbReference type="ARBA" id="ARBA00022475"/>
    </source>
</evidence>
<evidence type="ECO:0000256" key="3">
    <source>
        <dbReference type="ARBA" id="ARBA00021563"/>
    </source>
</evidence>
<keyword evidence="9" id="KW-0472">Membrane</keyword>
<keyword evidence="7" id="KW-0812">Transmembrane</keyword>
<evidence type="ECO:0000256" key="8">
    <source>
        <dbReference type="ARBA" id="ARBA00022927"/>
    </source>
</evidence>